<proteinExistence type="predicted"/>
<dbReference type="AlphaFoldDB" id="A0A913XBV4"/>
<dbReference type="GeneID" id="110240160"/>
<dbReference type="PANTHER" id="PTHR10036">
    <property type="entry name" value="CD59 GLYCOPROTEIN"/>
    <property type="match status" value="1"/>
</dbReference>
<keyword evidence="2" id="KW-1015">Disulfide bond</keyword>
<keyword evidence="1 3" id="KW-0732">Signal</keyword>
<dbReference type="PROSITE" id="PS00983">
    <property type="entry name" value="LY6_UPAR"/>
    <property type="match status" value="1"/>
</dbReference>
<sequence>MKFFMLGIFLTILLASSQQAEGLECYKCNSTKSSDDCGSNMKKTTCQSGTTECCDGVYSTTVIIDGHETTCKIYQKYCKGHAGNIGNAKCSGKFSFSWSRASSCCSGNLCNAGTHNRGSQALIVSMIASAMMLFVFQ</sequence>
<dbReference type="CDD" id="cd00117">
    <property type="entry name" value="TFP"/>
    <property type="match status" value="1"/>
</dbReference>
<evidence type="ECO:0008006" key="6">
    <source>
        <dbReference type="Google" id="ProtNLM"/>
    </source>
</evidence>
<feature type="signal peptide" evidence="3">
    <location>
        <begin position="1"/>
        <end position="22"/>
    </location>
</feature>
<dbReference type="PANTHER" id="PTHR10036:SF3">
    <property type="entry name" value="PROTEIN SLEEPLESS-RELATED"/>
    <property type="match status" value="1"/>
</dbReference>
<evidence type="ECO:0000256" key="1">
    <source>
        <dbReference type="ARBA" id="ARBA00022729"/>
    </source>
</evidence>
<keyword evidence="5" id="KW-1185">Reference proteome</keyword>
<feature type="chain" id="PRO_5037042586" description="Prostate stem cell antigen-like" evidence="3">
    <location>
        <begin position="23"/>
        <end position="137"/>
    </location>
</feature>
<evidence type="ECO:0000256" key="2">
    <source>
        <dbReference type="ARBA" id="ARBA00023157"/>
    </source>
</evidence>
<dbReference type="KEGG" id="epa:110240160"/>
<dbReference type="OMA" id="GSFHRIN"/>
<dbReference type="SUPFAM" id="SSF57302">
    <property type="entry name" value="Snake toxin-like"/>
    <property type="match status" value="1"/>
</dbReference>
<evidence type="ECO:0000313" key="4">
    <source>
        <dbReference type="EnsemblMetazoa" id="XP_020901605.1"/>
    </source>
</evidence>
<dbReference type="Proteomes" id="UP000887567">
    <property type="component" value="Unplaced"/>
</dbReference>
<evidence type="ECO:0000256" key="3">
    <source>
        <dbReference type="SAM" id="SignalP"/>
    </source>
</evidence>
<reference evidence="4" key="1">
    <citation type="submission" date="2022-11" db="UniProtKB">
        <authorList>
            <consortium name="EnsemblMetazoa"/>
        </authorList>
    </citation>
    <scope>IDENTIFICATION</scope>
</reference>
<protein>
    <recommendedName>
        <fullName evidence="6">Prostate stem cell antigen-like</fullName>
    </recommendedName>
</protein>
<organism evidence="4 5">
    <name type="scientific">Exaiptasia diaphana</name>
    <name type="common">Tropical sea anemone</name>
    <name type="synonym">Aiptasia pulchella</name>
    <dbReference type="NCBI Taxonomy" id="2652724"/>
    <lineage>
        <taxon>Eukaryota</taxon>
        <taxon>Metazoa</taxon>
        <taxon>Cnidaria</taxon>
        <taxon>Anthozoa</taxon>
        <taxon>Hexacorallia</taxon>
        <taxon>Actiniaria</taxon>
        <taxon>Aiptasiidae</taxon>
        <taxon>Exaiptasia</taxon>
    </lineage>
</organism>
<evidence type="ECO:0000313" key="5">
    <source>
        <dbReference type="Proteomes" id="UP000887567"/>
    </source>
</evidence>
<dbReference type="RefSeq" id="XP_020901605.1">
    <property type="nucleotide sequence ID" value="XM_021045946.2"/>
</dbReference>
<dbReference type="EnsemblMetazoa" id="XM_021045946.2">
    <property type="protein sequence ID" value="XP_020901605.1"/>
    <property type="gene ID" value="LOC110240160"/>
</dbReference>
<name>A0A913XBV4_EXADI</name>
<dbReference type="InterPro" id="IPR018363">
    <property type="entry name" value="CD59_antigen_CS"/>
</dbReference>
<dbReference type="InterPro" id="IPR045860">
    <property type="entry name" value="Snake_toxin-like_sf"/>
</dbReference>
<accession>A0A913XBV4</accession>